<evidence type="ECO:0000256" key="1">
    <source>
        <dbReference type="SAM" id="SignalP"/>
    </source>
</evidence>
<dbReference type="OrthoDB" id="5483662at2"/>
<feature type="signal peptide" evidence="1">
    <location>
        <begin position="1"/>
        <end position="27"/>
    </location>
</feature>
<organism evidence="2 3">
    <name type="scientific">Lujinxingia vulgaris</name>
    <dbReference type="NCBI Taxonomy" id="2600176"/>
    <lineage>
        <taxon>Bacteria</taxon>
        <taxon>Deltaproteobacteria</taxon>
        <taxon>Bradymonadales</taxon>
        <taxon>Lujinxingiaceae</taxon>
        <taxon>Lujinxingia</taxon>
    </lineage>
</organism>
<reference evidence="2 3" key="1">
    <citation type="submission" date="2019-08" db="EMBL/GenBank/DDBJ databases">
        <title>Bradymonadales sp. TMQ2.</title>
        <authorList>
            <person name="Liang Q."/>
        </authorList>
    </citation>
    <scope>NUCLEOTIDE SEQUENCE [LARGE SCALE GENOMIC DNA]</scope>
    <source>
        <strain evidence="2 3">TMQ2</strain>
    </source>
</reference>
<proteinExistence type="predicted"/>
<evidence type="ECO:0000313" key="2">
    <source>
        <dbReference type="EMBL" id="TXD34573.1"/>
    </source>
</evidence>
<sequence length="297" mass="31252">MIPPLNRAATCALSLAFFAMFATMTSACIFAVDTSSVDFDADTQNDGGDAGDVGEDATTCSPPSEQALCEQYELECGEYEVLDDCGQTRSIACGTCLLNDTCISGVCICQPESREEFCARNSAQCGITEGVDRCDNERRVFCGECGANEVCPPASEPEQAQLCQAEEVCSPACDAGESCIDEQCVCTSPSDEELCAEHIAEQPDAQACGELTMTDRCGVERSVDCGGCADEAQSCSTANLCCVPQSDEELCAQNQRECGTLDITDSCGERRVISCGGCGTQCCNSGVCEPRALGIFC</sequence>
<comment type="caution">
    <text evidence="2">The sequence shown here is derived from an EMBL/GenBank/DDBJ whole genome shotgun (WGS) entry which is preliminary data.</text>
</comment>
<dbReference type="Proteomes" id="UP000321046">
    <property type="component" value="Unassembled WGS sequence"/>
</dbReference>
<dbReference type="EMBL" id="VOSL01000054">
    <property type="protein sequence ID" value="TXD34573.1"/>
    <property type="molecule type" value="Genomic_DNA"/>
</dbReference>
<name>A0A5C6WYP3_9DELT</name>
<keyword evidence="1" id="KW-0732">Signal</keyword>
<gene>
    <name evidence="2" type="ORF">FRC96_13220</name>
</gene>
<dbReference type="RefSeq" id="WP_146974959.1">
    <property type="nucleotide sequence ID" value="NZ_VOSL01000054.1"/>
</dbReference>
<evidence type="ECO:0000313" key="3">
    <source>
        <dbReference type="Proteomes" id="UP000321046"/>
    </source>
</evidence>
<feature type="chain" id="PRO_5022952276" evidence="1">
    <location>
        <begin position="28"/>
        <end position="297"/>
    </location>
</feature>
<protein>
    <submittedName>
        <fullName evidence="2">Uncharacterized protein</fullName>
    </submittedName>
</protein>
<dbReference type="PROSITE" id="PS51257">
    <property type="entry name" value="PROKAR_LIPOPROTEIN"/>
    <property type="match status" value="1"/>
</dbReference>
<dbReference type="AlphaFoldDB" id="A0A5C6WYP3"/>
<accession>A0A5C6WYP3</accession>